<dbReference type="Proteomes" id="UP000077412">
    <property type="component" value="Chromosome"/>
</dbReference>
<evidence type="ECO:0000313" key="1">
    <source>
        <dbReference type="EMBL" id="ANX14106.1"/>
    </source>
</evidence>
<evidence type="ECO:0000313" key="2">
    <source>
        <dbReference type="Proteomes" id="UP000077412"/>
    </source>
</evidence>
<dbReference type="EMBL" id="CP016761">
    <property type="protein sequence ID" value="ANX14106.1"/>
    <property type="molecule type" value="Genomic_DNA"/>
</dbReference>
<dbReference type="KEGG" id="far:ABE41_019005"/>
<reference evidence="1 2" key="1">
    <citation type="submission" date="2016-08" db="EMBL/GenBank/DDBJ databases">
        <title>Complete genome sequence of Fictibacillus arsenicus G25-54, a strain with toxicity to nematodes and a potential arsenic-resistance activity.</title>
        <authorList>
            <person name="Zheng Z."/>
        </authorList>
    </citation>
    <scope>NUCLEOTIDE SEQUENCE [LARGE SCALE GENOMIC DNA]</scope>
    <source>
        <strain evidence="1 2">G25-54</strain>
    </source>
</reference>
<dbReference type="STRING" id="255247.ABE41_019005"/>
<proteinExistence type="predicted"/>
<dbReference type="AlphaFoldDB" id="A0A1B1Z9J4"/>
<keyword evidence="2" id="KW-1185">Reference proteome</keyword>
<name>A0A1B1Z9J4_9BACL</name>
<sequence length="105" mass="11199">MLAFRGACGEPTRRLATLNGLTCPADPAGVSHLALQSTCNEVSSQKRFKGILVDGKEICDTPAGKRTAETPQRACERGGLAVRPRKGSGFPSFFGRSTARVQQSY</sequence>
<gene>
    <name evidence="1" type="ORF">ABE41_019005</name>
</gene>
<accession>A0A1B1Z9J4</accession>
<protein>
    <submittedName>
        <fullName evidence="1">Uncharacterized protein</fullName>
    </submittedName>
</protein>
<organism evidence="1 2">
    <name type="scientific">Fictibacillus arsenicus</name>
    <dbReference type="NCBI Taxonomy" id="255247"/>
    <lineage>
        <taxon>Bacteria</taxon>
        <taxon>Bacillati</taxon>
        <taxon>Bacillota</taxon>
        <taxon>Bacilli</taxon>
        <taxon>Bacillales</taxon>
        <taxon>Fictibacillaceae</taxon>
        <taxon>Fictibacillus</taxon>
    </lineage>
</organism>